<dbReference type="SUPFAM" id="SSF46458">
    <property type="entry name" value="Globin-like"/>
    <property type="match status" value="1"/>
</dbReference>
<dbReference type="GO" id="GO:0005344">
    <property type="term" value="F:oxygen carrier activity"/>
    <property type="evidence" value="ECO:0007669"/>
    <property type="project" value="InterPro"/>
</dbReference>
<dbReference type="OrthoDB" id="9790913at2"/>
<dbReference type="InterPro" id="IPR012292">
    <property type="entry name" value="Globin/Proto"/>
</dbReference>
<evidence type="ECO:0000256" key="1">
    <source>
        <dbReference type="ARBA" id="ARBA00022448"/>
    </source>
</evidence>
<dbReference type="CDD" id="cd14773">
    <property type="entry name" value="TrHb2_PhHbO-like_O"/>
    <property type="match status" value="1"/>
</dbReference>
<keyword evidence="1" id="KW-0813">Transport</keyword>
<dbReference type="Gene3D" id="1.10.490.10">
    <property type="entry name" value="Globins"/>
    <property type="match status" value="1"/>
</dbReference>
<dbReference type="Pfam" id="PF01152">
    <property type="entry name" value="Bac_globin"/>
    <property type="match status" value="1"/>
</dbReference>
<dbReference type="GO" id="GO:0019825">
    <property type="term" value="F:oxygen binding"/>
    <property type="evidence" value="ECO:0007669"/>
    <property type="project" value="InterPro"/>
</dbReference>
<dbReference type="EMBL" id="LAQL01000020">
    <property type="protein sequence ID" value="KLN59065.1"/>
    <property type="molecule type" value="Genomic_DNA"/>
</dbReference>
<evidence type="ECO:0000313" key="7">
    <source>
        <dbReference type="Proteomes" id="UP000035444"/>
    </source>
</evidence>
<dbReference type="InterPro" id="IPR009050">
    <property type="entry name" value="Globin-like_sf"/>
</dbReference>
<dbReference type="AlphaFoldDB" id="A0A0H2MQW6"/>
<evidence type="ECO:0000256" key="4">
    <source>
        <dbReference type="ARBA" id="ARBA00023004"/>
    </source>
</evidence>
<dbReference type="InterPro" id="IPR001486">
    <property type="entry name" value="Hemoglobin_trunc"/>
</dbReference>
<proteinExistence type="inferred from homology"/>
<evidence type="ECO:0000256" key="2">
    <source>
        <dbReference type="ARBA" id="ARBA00022617"/>
    </source>
</evidence>
<dbReference type="Proteomes" id="UP000035444">
    <property type="component" value="Unassembled WGS sequence"/>
</dbReference>
<sequence length="136" mass="16059">MTKKMIDHIGGEKLLRKLVEDFYDLIETIPEGKALRKLHLRGHGLDHVRTEQFNFLSGFLGGRRYYEEKYGHMDIKLMHAHIPISEQDAEDWLMCMDYALVKNKLDGVEIDKLRKIFRRICLLLVNDLEGWGHHKN</sequence>
<protein>
    <submittedName>
        <fullName evidence="6">Cyanoglobin</fullName>
    </submittedName>
</protein>
<dbReference type="RefSeq" id="WP_047765942.1">
    <property type="nucleotide sequence ID" value="NZ_LAQL01000020.1"/>
</dbReference>
<accession>A0A0H2MQW6</accession>
<dbReference type="InterPro" id="IPR044203">
    <property type="entry name" value="GlbO/GLB3-like"/>
</dbReference>
<dbReference type="STRING" id="1489064.WH96_19615"/>
<evidence type="ECO:0000313" key="6">
    <source>
        <dbReference type="EMBL" id="KLN59065.1"/>
    </source>
</evidence>
<keyword evidence="3" id="KW-0479">Metal-binding</keyword>
<dbReference type="GO" id="GO:0046872">
    <property type="term" value="F:metal ion binding"/>
    <property type="evidence" value="ECO:0007669"/>
    <property type="project" value="UniProtKB-KW"/>
</dbReference>
<dbReference type="GO" id="GO:0020037">
    <property type="term" value="F:heme binding"/>
    <property type="evidence" value="ECO:0007669"/>
    <property type="project" value="InterPro"/>
</dbReference>
<comment type="similarity">
    <text evidence="5">Belongs to the truncated hemoglobin family. Group II subfamily.</text>
</comment>
<evidence type="ECO:0000256" key="3">
    <source>
        <dbReference type="ARBA" id="ARBA00022723"/>
    </source>
</evidence>
<keyword evidence="7" id="KW-1185">Reference proteome</keyword>
<dbReference type="PANTHER" id="PTHR47366">
    <property type="entry name" value="TWO-ON-TWO HEMOGLOBIN-3"/>
    <property type="match status" value="1"/>
</dbReference>
<dbReference type="PANTHER" id="PTHR47366:SF1">
    <property type="entry name" value="TWO-ON-TWO HEMOGLOBIN-3"/>
    <property type="match status" value="1"/>
</dbReference>
<keyword evidence="4" id="KW-0408">Iron</keyword>
<organism evidence="6 7">
    <name type="scientific">Kiloniella spongiae</name>
    <dbReference type="NCBI Taxonomy" id="1489064"/>
    <lineage>
        <taxon>Bacteria</taxon>
        <taxon>Pseudomonadati</taxon>
        <taxon>Pseudomonadota</taxon>
        <taxon>Alphaproteobacteria</taxon>
        <taxon>Rhodospirillales</taxon>
        <taxon>Kiloniellaceae</taxon>
        <taxon>Kiloniella</taxon>
    </lineage>
</organism>
<evidence type="ECO:0000256" key="5">
    <source>
        <dbReference type="ARBA" id="ARBA00034496"/>
    </source>
</evidence>
<comment type="caution">
    <text evidence="6">The sequence shown here is derived from an EMBL/GenBank/DDBJ whole genome shotgun (WGS) entry which is preliminary data.</text>
</comment>
<name>A0A0H2MQW6_9PROT</name>
<gene>
    <name evidence="6" type="ORF">WH96_19615</name>
</gene>
<reference evidence="6 7" key="1">
    <citation type="submission" date="2015-03" db="EMBL/GenBank/DDBJ databases">
        <title>Genome Sequence of Kiloniella spongiae MEBiC09566, isolated from a marine sponge.</title>
        <authorList>
            <person name="Shao Z."/>
            <person name="Wang L."/>
            <person name="Li X."/>
        </authorList>
    </citation>
    <scope>NUCLEOTIDE SEQUENCE [LARGE SCALE GENOMIC DNA]</scope>
    <source>
        <strain evidence="6 7">MEBiC09566</strain>
    </source>
</reference>
<dbReference type="PATRIC" id="fig|1489064.4.peg.1750"/>
<keyword evidence="2" id="KW-0349">Heme</keyword>